<proteinExistence type="predicted"/>
<evidence type="ECO:0000256" key="2">
    <source>
        <dbReference type="ARBA" id="ARBA00022692"/>
    </source>
</evidence>
<dbReference type="GO" id="GO:0016020">
    <property type="term" value="C:membrane"/>
    <property type="evidence" value="ECO:0007669"/>
    <property type="project" value="UniProtKB-SubCell"/>
</dbReference>
<evidence type="ECO:0000256" key="4">
    <source>
        <dbReference type="ARBA" id="ARBA00023136"/>
    </source>
</evidence>
<feature type="region of interest" description="Disordered" evidence="5">
    <location>
        <begin position="83"/>
        <end position="107"/>
    </location>
</feature>
<dbReference type="OrthoDB" id="1684102at2759"/>
<dbReference type="EMBL" id="AGNL01012945">
    <property type="protein sequence ID" value="EJK67537.1"/>
    <property type="molecule type" value="Genomic_DNA"/>
</dbReference>
<comment type="subcellular location">
    <subcellularLocation>
        <location evidence="1">Membrane</location>
        <topology evidence="1">Multi-pass membrane protein</topology>
    </subcellularLocation>
</comment>
<keyword evidence="9" id="KW-1185">Reference proteome</keyword>
<evidence type="ECO:0000313" key="9">
    <source>
        <dbReference type="Proteomes" id="UP000266841"/>
    </source>
</evidence>
<evidence type="ECO:0000256" key="3">
    <source>
        <dbReference type="ARBA" id="ARBA00022989"/>
    </source>
</evidence>
<dbReference type="OMA" id="QENTMVH"/>
<evidence type="ECO:0000313" key="8">
    <source>
        <dbReference type="EMBL" id="EJK67537.1"/>
    </source>
</evidence>
<evidence type="ECO:0000256" key="1">
    <source>
        <dbReference type="ARBA" id="ARBA00004141"/>
    </source>
</evidence>
<feature type="transmembrane region" description="Helical" evidence="6">
    <location>
        <begin position="458"/>
        <end position="481"/>
    </location>
</feature>
<feature type="non-terminal residue" evidence="8">
    <location>
        <position position="531"/>
    </location>
</feature>
<feature type="transmembrane region" description="Helical" evidence="6">
    <location>
        <begin position="309"/>
        <end position="328"/>
    </location>
</feature>
<dbReference type="AlphaFoldDB" id="K0TAJ7"/>
<evidence type="ECO:0000256" key="5">
    <source>
        <dbReference type="SAM" id="MobiDB-lite"/>
    </source>
</evidence>
<dbReference type="Proteomes" id="UP000266841">
    <property type="component" value="Unassembled WGS sequence"/>
</dbReference>
<feature type="transmembrane region" description="Helical" evidence="6">
    <location>
        <begin position="389"/>
        <end position="411"/>
    </location>
</feature>
<evidence type="ECO:0000259" key="7">
    <source>
        <dbReference type="Pfam" id="PF01490"/>
    </source>
</evidence>
<keyword evidence="2 6" id="KW-0812">Transmembrane</keyword>
<keyword evidence="4 6" id="KW-0472">Membrane</keyword>
<feature type="domain" description="Amino acid transporter transmembrane" evidence="7">
    <location>
        <begin position="128"/>
        <end position="466"/>
    </location>
</feature>
<feature type="transmembrane region" description="Helical" evidence="6">
    <location>
        <begin position="502"/>
        <end position="521"/>
    </location>
</feature>
<name>K0TAJ7_THAOC</name>
<organism evidence="8 9">
    <name type="scientific">Thalassiosira oceanica</name>
    <name type="common">Marine diatom</name>
    <dbReference type="NCBI Taxonomy" id="159749"/>
    <lineage>
        <taxon>Eukaryota</taxon>
        <taxon>Sar</taxon>
        <taxon>Stramenopiles</taxon>
        <taxon>Ochrophyta</taxon>
        <taxon>Bacillariophyta</taxon>
        <taxon>Coscinodiscophyceae</taxon>
        <taxon>Thalassiosirophycidae</taxon>
        <taxon>Thalassiosirales</taxon>
        <taxon>Thalassiosiraceae</taxon>
        <taxon>Thalassiosira</taxon>
    </lineage>
</organism>
<reference evidence="8 9" key="1">
    <citation type="journal article" date="2012" name="Genome Biol.">
        <title>Genome and low-iron response of an oceanic diatom adapted to chronic iron limitation.</title>
        <authorList>
            <person name="Lommer M."/>
            <person name="Specht M."/>
            <person name="Roy A.S."/>
            <person name="Kraemer L."/>
            <person name="Andreson R."/>
            <person name="Gutowska M.A."/>
            <person name="Wolf J."/>
            <person name="Bergner S.V."/>
            <person name="Schilhabel M.B."/>
            <person name="Klostermeier U.C."/>
            <person name="Beiko R.G."/>
            <person name="Rosenstiel P."/>
            <person name="Hippler M."/>
            <person name="Laroche J."/>
        </authorList>
    </citation>
    <scope>NUCLEOTIDE SEQUENCE [LARGE SCALE GENOMIC DNA]</scope>
    <source>
        <strain evidence="8 9">CCMP1005</strain>
    </source>
</reference>
<feature type="transmembrane region" description="Helical" evidence="6">
    <location>
        <begin position="349"/>
        <end position="369"/>
    </location>
</feature>
<accession>K0TAJ7</accession>
<dbReference type="GO" id="GO:0015179">
    <property type="term" value="F:L-amino acid transmembrane transporter activity"/>
    <property type="evidence" value="ECO:0007669"/>
    <property type="project" value="TreeGrafter"/>
</dbReference>
<feature type="transmembrane region" description="Helical" evidence="6">
    <location>
        <begin position="149"/>
        <end position="171"/>
    </location>
</feature>
<dbReference type="PANTHER" id="PTHR22950">
    <property type="entry name" value="AMINO ACID TRANSPORTER"/>
    <property type="match status" value="1"/>
</dbReference>
<protein>
    <recommendedName>
        <fullName evidence="7">Amino acid transporter transmembrane domain-containing protein</fullName>
    </recommendedName>
</protein>
<feature type="transmembrane region" description="Helical" evidence="6">
    <location>
        <begin position="224"/>
        <end position="243"/>
    </location>
</feature>
<gene>
    <name evidence="8" type="ORF">THAOC_11410</name>
</gene>
<dbReference type="Pfam" id="PF01490">
    <property type="entry name" value="Aa_trans"/>
    <property type="match status" value="1"/>
</dbReference>
<keyword evidence="3 6" id="KW-1133">Transmembrane helix</keyword>
<comment type="caution">
    <text evidence="8">The sequence shown here is derived from an EMBL/GenBank/DDBJ whole genome shotgun (WGS) entry which is preliminary data.</text>
</comment>
<sequence>MSARHRDSGALMASPNRAGYRLRGLRSWITLRGATGLPGPRTSGLELRYGKDCERMDDSAAVAAAPLLGDKLTGQDSEQFRDETVAGSGMGSSIKSNDSNEEEATSKHSTKLTFRDIVAIQASYSAAANIFQVPSMIGVYGYVLGPIVFALWFGLVYYVAAFVCDVVAASRGRCKHYSDVGFELMGTPGRRIFQAIQLANMLLYIPLALSSAQEALQTIFGKDALGGCTGYWKLIVFGILFVIMQIVKNFKESSLLAYASLGMAFVQACVFAPTLLATNRDWYDQVTSETGQPLDMGPAQPFLHPGSDWWTVLCGFITYGFTGTFLIAETMSAAERPDLYKKALGYSMGIMYVLYMVPALCAVLLWGWHFDFLLNTDFGQGPLSIVVQLFIFFPNLLDFLLSCLILNDAFARRFIYKEAGEPELNPTVWRQLTITLPTLVFAFIFATFVPSFETLVGISNSLTIIPGITWMISVAWFVGLYRPGPENSGIGAAPKTMKIMQLTTFAVGLFFSVAFFVSFIQDFVTEDWSLS</sequence>
<feature type="transmembrane region" description="Helical" evidence="6">
    <location>
        <begin position="432"/>
        <end position="452"/>
    </location>
</feature>
<dbReference type="InterPro" id="IPR013057">
    <property type="entry name" value="AA_transpt_TM"/>
</dbReference>
<evidence type="ECO:0000256" key="6">
    <source>
        <dbReference type="SAM" id="Phobius"/>
    </source>
</evidence>
<feature type="transmembrane region" description="Helical" evidence="6">
    <location>
        <begin position="255"/>
        <end position="276"/>
    </location>
</feature>